<dbReference type="InterPro" id="IPR036186">
    <property type="entry name" value="Serpin_sf"/>
</dbReference>
<accession>A0A2L0UC86</accession>
<evidence type="ECO:0000256" key="1">
    <source>
        <dbReference type="RuleBase" id="RU000411"/>
    </source>
</evidence>
<feature type="domain" description="Serpin" evidence="3">
    <location>
        <begin position="62"/>
        <end position="416"/>
    </location>
</feature>
<sequence>MVRRCPWPSAGSAPTVGTSHEGERMDHQREQQPAPVDRVAIDGGRFPEAEDALLRSSFGLGAAMTADAAVDQVTSPLGALHALSLLRAGAGSTTAAEMDAVLGLPAEHHEAMNALLARMESFDGDPGSVDEEDPPEKPLVHLASAVFVPAAGTTGERFLDTLARHYGAGVHEVDFGDPSTAARIDEWVSRETGGRVGKAPLEVGAGTTLSLLTTVYFAAAWDEPFDPSGTFDQDFLLADGSTVGVPMMHGTRTVRYVAVDGWSGLDLRYGQGFFLRLLLPADGSPARWTGQEFLDMAELLDAAEVVRVDVALPRWDHGFELDLRESLAAVGLSESFGPDADFHAIQPGSVVAGAAQVATITVAEKGTVAAAVTQFAMATSAPMPPEARISFDRPFGYQIVHEETGLPLFLGTVSDPR</sequence>
<protein>
    <submittedName>
        <fullName evidence="4">Proteinase inhibitor I4 serpin</fullName>
    </submittedName>
</protein>
<dbReference type="InterPro" id="IPR042185">
    <property type="entry name" value="Serpin_sf_2"/>
</dbReference>
<dbReference type="InterPro" id="IPR023796">
    <property type="entry name" value="Serpin_dom"/>
</dbReference>
<dbReference type="InterPro" id="IPR042178">
    <property type="entry name" value="Serpin_sf_1"/>
</dbReference>
<dbReference type="SMART" id="SM00093">
    <property type="entry name" value="SERPIN"/>
    <property type="match status" value="1"/>
</dbReference>
<feature type="compositionally biased region" description="Basic and acidic residues" evidence="2">
    <location>
        <begin position="20"/>
        <end position="30"/>
    </location>
</feature>
<dbReference type="Gene3D" id="3.30.497.10">
    <property type="entry name" value="Antithrombin, subunit I, domain 2"/>
    <property type="match status" value="1"/>
</dbReference>
<reference evidence="4 5" key="1">
    <citation type="submission" date="2017-11" db="EMBL/GenBank/DDBJ databases">
        <title>Draft genome of Arthrobacter agilis strain UMCV2, a plant growth-promoting rhizobacterium and biocontrol capacity of phytopathogenic fungi.</title>
        <authorList>
            <person name="Martinez-Camara R."/>
            <person name="Santoyo G."/>
            <person name="Moreno-Hagelsieb G."/>
            <person name="Valencia-Cantero E."/>
        </authorList>
    </citation>
    <scope>NUCLEOTIDE SEQUENCE [LARGE SCALE GENOMIC DNA]</scope>
    <source>
        <strain evidence="4 5">UMCV2</strain>
    </source>
</reference>
<dbReference type="EMBL" id="CP024915">
    <property type="protein sequence ID" value="AUZ86839.1"/>
    <property type="molecule type" value="Genomic_DNA"/>
</dbReference>
<comment type="similarity">
    <text evidence="1">Belongs to the serpin family.</text>
</comment>
<dbReference type="PANTHER" id="PTHR11461:SF211">
    <property type="entry name" value="GH10112P-RELATED"/>
    <property type="match status" value="1"/>
</dbReference>
<evidence type="ECO:0000313" key="5">
    <source>
        <dbReference type="Proteomes" id="UP000239187"/>
    </source>
</evidence>
<dbReference type="PANTHER" id="PTHR11461">
    <property type="entry name" value="SERINE PROTEASE INHIBITOR, SERPIN"/>
    <property type="match status" value="1"/>
</dbReference>
<evidence type="ECO:0000256" key="2">
    <source>
        <dbReference type="SAM" id="MobiDB-lite"/>
    </source>
</evidence>
<evidence type="ECO:0000313" key="4">
    <source>
        <dbReference type="EMBL" id="AUZ86839.1"/>
    </source>
</evidence>
<gene>
    <name evidence="4" type="ORF">CVO76_03665</name>
</gene>
<dbReference type="CDD" id="cd19590">
    <property type="entry name" value="serpin_thermopin-like"/>
    <property type="match status" value="1"/>
</dbReference>
<dbReference type="Proteomes" id="UP000239187">
    <property type="component" value="Chromosome"/>
</dbReference>
<feature type="region of interest" description="Disordered" evidence="2">
    <location>
        <begin position="1"/>
        <end position="36"/>
    </location>
</feature>
<dbReference type="Gene3D" id="2.30.39.10">
    <property type="entry name" value="Alpha-1-antitrypsin, domain 1"/>
    <property type="match status" value="1"/>
</dbReference>
<name>A0A2L0UC86_9MICC</name>
<organism evidence="4 5">
    <name type="scientific">Arthrobacter agilis</name>
    <dbReference type="NCBI Taxonomy" id="37921"/>
    <lineage>
        <taxon>Bacteria</taxon>
        <taxon>Bacillati</taxon>
        <taxon>Actinomycetota</taxon>
        <taxon>Actinomycetes</taxon>
        <taxon>Micrococcales</taxon>
        <taxon>Micrococcaceae</taxon>
        <taxon>Arthrobacter</taxon>
    </lineage>
</organism>
<dbReference type="InterPro" id="IPR000215">
    <property type="entry name" value="Serpin_fam"/>
</dbReference>
<dbReference type="Pfam" id="PF00079">
    <property type="entry name" value="Serpin"/>
    <property type="match status" value="1"/>
</dbReference>
<dbReference type="GO" id="GO:0005615">
    <property type="term" value="C:extracellular space"/>
    <property type="evidence" value="ECO:0007669"/>
    <property type="project" value="InterPro"/>
</dbReference>
<proteinExistence type="inferred from homology"/>
<dbReference type="AlphaFoldDB" id="A0A2L0UC86"/>
<evidence type="ECO:0000259" key="3">
    <source>
        <dbReference type="SMART" id="SM00093"/>
    </source>
</evidence>
<dbReference type="GO" id="GO:0004867">
    <property type="term" value="F:serine-type endopeptidase inhibitor activity"/>
    <property type="evidence" value="ECO:0007669"/>
    <property type="project" value="InterPro"/>
</dbReference>
<dbReference type="SUPFAM" id="SSF56574">
    <property type="entry name" value="Serpins"/>
    <property type="match status" value="1"/>
</dbReference>